<accession>A0ABR8F4H8</accession>
<dbReference type="RefSeq" id="WP_190894180.1">
    <property type="nucleotide sequence ID" value="NZ_JACJTE010000035.1"/>
</dbReference>
<dbReference type="Proteomes" id="UP000604661">
    <property type="component" value="Unassembled WGS sequence"/>
</dbReference>
<name>A0ABR8F4H8_NOSLI</name>
<organism evidence="1 2">
    <name type="scientific">Nostoc linckia FACHB-391</name>
    <dbReference type="NCBI Taxonomy" id="2692906"/>
    <lineage>
        <taxon>Bacteria</taxon>
        <taxon>Bacillati</taxon>
        <taxon>Cyanobacteriota</taxon>
        <taxon>Cyanophyceae</taxon>
        <taxon>Nostocales</taxon>
        <taxon>Nostocaceae</taxon>
        <taxon>Nostoc</taxon>
    </lineage>
</organism>
<keyword evidence="2" id="KW-1185">Reference proteome</keyword>
<gene>
    <name evidence="1" type="ORF">H6G95_24635</name>
</gene>
<proteinExistence type="predicted"/>
<reference evidence="1 2" key="1">
    <citation type="journal article" date="2020" name="ISME J.">
        <title>Comparative genomics reveals insights into cyanobacterial evolution and habitat adaptation.</title>
        <authorList>
            <person name="Chen M.Y."/>
            <person name="Teng W.K."/>
            <person name="Zhao L."/>
            <person name="Hu C.X."/>
            <person name="Zhou Y.K."/>
            <person name="Han B.P."/>
            <person name="Song L.R."/>
            <person name="Shu W.S."/>
        </authorList>
    </citation>
    <scope>NUCLEOTIDE SEQUENCE [LARGE SCALE GENOMIC DNA]</scope>
    <source>
        <strain evidence="1 2">FACHB-391</strain>
    </source>
</reference>
<comment type="caution">
    <text evidence="1">The sequence shown here is derived from an EMBL/GenBank/DDBJ whole genome shotgun (WGS) entry which is preliminary data.</text>
</comment>
<sequence>MFVNNLLTTSDRPSKILKKEKVELREKQDRTLEADVSSVLYYRAWIQAKTNNTLDNTRILGIVATTKGAESYLPYTIPKIIQQISEIGMMADIVIGLNNGFECPTVIARFTLLPNVQVIHLYTGEKLANNIPAPIYDNLMCQGEPCYLNNIEPQESRHRIFFVHQKEGQYAAGKIRVLGDIYGSLLLKSIGNGWIPPAILVAFDAESQFLVEQNYSEIESESNGLKLIVSQLQNQPQIDILGTRNRFAVYQKGMVDGIEVLLPDFSEELPPIQWFMDIVYGKYNGFRCKPAAGTVGRTDVMISLLAFIAESYPGVKSDDTYTTILAKHAGFTGDIFLEVVATNRTPSITDMTMDKPAKKAWMEQVYRWNTTHQGMKLLYGEHNIKVIAHDGFPWFTVTKAIDFLKIVMGNEKANLYTAIRKLKILAIAFSTSRQIRKRSIENPDILQGSKAKAFW</sequence>
<dbReference type="EMBL" id="JACJTE010000035">
    <property type="protein sequence ID" value="MBD2563740.1"/>
    <property type="molecule type" value="Genomic_DNA"/>
</dbReference>
<evidence type="ECO:0000313" key="2">
    <source>
        <dbReference type="Proteomes" id="UP000604661"/>
    </source>
</evidence>
<protein>
    <submittedName>
        <fullName evidence="1">Uncharacterized protein</fullName>
    </submittedName>
</protein>
<evidence type="ECO:0000313" key="1">
    <source>
        <dbReference type="EMBL" id="MBD2563740.1"/>
    </source>
</evidence>